<dbReference type="GeneID" id="17699637"/>
<sequence>MKIKATIQLTGNNKVAQIKAIREATALGLKDAKDLVDHIHNRLSRSAPLILTPHQYGVLVALWNTAEESSFYLVDVEILKHDFSLDLTEGKLPSQVAA</sequence>
<accession>U3TIX1</accession>
<evidence type="ECO:0000313" key="2">
    <source>
        <dbReference type="EMBL" id="BAN92321.1"/>
    </source>
</evidence>
<dbReference type="OrthoDB" id="953at542835"/>
<dbReference type="Pfam" id="PF00542">
    <property type="entry name" value="Ribosomal_L12"/>
    <property type="match status" value="1"/>
</dbReference>
<name>U3TIX1_9CAUD</name>
<dbReference type="InterPro" id="IPR014719">
    <property type="entry name" value="Ribosomal_bL12_C/ClpS-like"/>
</dbReference>
<dbReference type="Proteomes" id="UP000016888">
    <property type="component" value="Segment"/>
</dbReference>
<dbReference type="KEGG" id="vg:17699637"/>
<evidence type="ECO:0000259" key="1">
    <source>
        <dbReference type="Pfam" id="PF00542"/>
    </source>
</evidence>
<feature type="domain" description="Large ribosomal subunit protein bL12 C-terminal" evidence="1">
    <location>
        <begin position="8"/>
        <end position="42"/>
    </location>
</feature>
<dbReference type="RefSeq" id="YP_008853898.1">
    <property type="nucleotide sequence ID" value="NC_022917.1"/>
</dbReference>
<keyword evidence="3" id="KW-1185">Reference proteome</keyword>
<dbReference type="Gene3D" id="3.30.1390.10">
    <property type="match status" value="1"/>
</dbReference>
<dbReference type="GO" id="GO:0003735">
    <property type="term" value="F:structural constituent of ribosome"/>
    <property type="evidence" value="ECO:0007669"/>
    <property type="project" value="InterPro"/>
</dbReference>
<reference evidence="2 3" key="1">
    <citation type="submission" date="2013-09" db="EMBL/GenBank/DDBJ databases">
        <title>Genomic characterization of Ralstonia solanacearum phage phiRSB3.</title>
        <authorList>
            <person name="Kawasaki T."/>
            <person name="Matsunami M."/>
            <person name="Fujie M."/>
            <person name="Yamada T."/>
        </authorList>
    </citation>
    <scope>NUCLEOTIDE SEQUENCE [LARGE SCALE GENOMIC DNA]</scope>
</reference>
<dbReference type="EMBL" id="AB854109">
    <property type="protein sequence ID" value="BAN92321.1"/>
    <property type="molecule type" value="Genomic_DNA"/>
</dbReference>
<proteinExistence type="predicted"/>
<organism evidence="2 3">
    <name type="scientific">Ralstonia phage RSB3</name>
    <dbReference type="NCBI Taxonomy" id="1402875"/>
    <lineage>
        <taxon>Viruses</taxon>
        <taxon>Duplodnaviria</taxon>
        <taxon>Heunggongvirae</taxon>
        <taxon>Uroviricota</taxon>
        <taxon>Caudoviricetes</taxon>
        <taxon>Autographivirales</taxon>
        <taxon>Autoscriptoviridae</taxon>
        <taxon>Jiaoyazivirus</taxon>
        <taxon>Jiaoyazivirus RSB3</taxon>
    </lineage>
</organism>
<dbReference type="SUPFAM" id="SSF54736">
    <property type="entry name" value="ClpS-like"/>
    <property type="match status" value="1"/>
</dbReference>
<dbReference type="InterPro" id="IPR013823">
    <property type="entry name" value="Ribosomal_bL12_C"/>
</dbReference>
<evidence type="ECO:0000313" key="3">
    <source>
        <dbReference type="Proteomes" id="UP000016888"/>
    </source>
</evidence>
<protein>
    <recommendedName>
        <fullName evidence="1">Large ribosomal subunit protein bL12 C-terminal domain-containing protein</fullName>
    </recommendedName>
</protein>